<sequence length="191" mass="21666">MDAPECKPMLGNFVSVIDDSGRGEGKDATKSNGGVLKPSETYRPLHLNPVFYDQDPSAINKRRSREKVRAAKLLLEDSNINEDEDLPVEVYYGSSISDTKFLKKMREKEKYEEENFTRLPPTKRERLLERRMSRGEFLDSSTRINHIRKLLESVRLKMPLCPFGCDDASGTNGKADSYQNLFPGHNVPAGL</sequence>
<evidence type="ECO:0000313" key="2">
    <source>
        <dbReference type="EMBL" id="JAP50757.1"/>
    </source>
</evidence>
<organism evidence="2">
    <name type="scientific">Schistocephalus solidus</name>
    <name type="common">Tapeworm</name>
    <dbReference type="NCBI Taxonomy" id="70667"/>
    <lineage>
        <taxon>Eukaryota</taxon>
        <taxon>Metazoa</taxon>
        <taxon>Spiralia</taxon>
        <taxon>Lophotrochozoa</taxon>
        <taxon>Platyhelminthes</taxon>
        <taxon>Cestoda</taxon>
        <taxon>Eucestoda</taxon>
        <taxon>Diphyllobothriidea</taxon>
        <taxon>Diphyllobothriidae</taxon>
        <taxon>Schistocephalus</taxon>
    </lineage>
</organism>
<dbReference type="AlphaFoldDB" id="A0A0X3PLM7"/>
<feature type="compositionally biased region" description="Basic and acidic residues" evidence="1">
    <location>
        <begin position="19"/>
        <end position="29"/>
    </location>
</feature>
<evidence type="ECO:0000256" key="1">
    <source>
        <dbReference type="SAM" id="MobiDB-lite"/>
    </source>
</evidence>
<dbReference type="EMBL" id="GEEE01012468">
    <property type="protein sequence ID" value="JAP50757.1"/>
    <property type="molecule type" value="Transcribed_RNA"/>
</dbReference>
<proteinExistence type="predicted"/>
<accession>A0A0X3PLM7</accession>
<reference evidence="2" key="1">
    <citation type="submission" date="2016-01" db="EMBL/GenBank/DDBJ databases">
        <title>Reference transcriptome for the parasite Schistocephalus solidus: insights into the molecular evolution of parasitism.</title>
        <authorList>
            <person name="Hebert F.O."/>
            <person name="Grambauer S."/>
            <person name="Barber I."/>
            <person name="Landry C.R."/>
            <person name="Aubin-Horth N."/>
        </authorList>
    </citation>
    <scope>NUCLEOTIDE SEQUENCE</scope>
</reference>
<gene>
    <name evidence="2" type="ORF">TR144083</name>
</gene>
<protein>
    <submittedName>
        <fullName evidence="2">Uncharacterized protein</fullName>
    </submittedName>
</protein>
<feature type="region of interest" description="Disordered" evidence="1">
    <location>
        <begin position="17"/>
        <end position="41"/>
    </location>
</feature>
<name>A0A0X3PLM7_SCHSO</name>